<organism evidence="1">
    <name type="scientific">Oryza brachyantha</name>
    <name type="common">malo sina</name>
    <dbReference type="NCBI Taxonomy" id="4533"/>
    <lineage>
        <taxon>Eukaryota</taxon>
        <taxon>Viridiplantae</taxon>
        <taxon>Streptophyta</taxon>
        <taxon>Embryophyta</taxon>
        <taxon>Tracheophyta</taxon>
        <taxon>Spermatophyta</taxon>
        <taxon>Magnoliopsida</taxon>
        <taxon>Liliopsida</taxon>
        <taxon>Poales</taxon>
        <taxon>Poaceae</taxon>
        <taxon>BOP clade</taxon>
        <taxon>Oryzoideae</taxon>
        <taxon>Oryzeae</taxon>
        <taxon>Oryzinae</taxon>
        <taxon>Oryza</taxon>
    </lineage>
</organism>
<name>J3MFJ2_ORYBR</name>
<evidence type="ECO:0000313" key="2">
    <source>
        <dbReference type="Proteomes" id="UP000006038"/>
    </source>
</evidence>
<dbReference type="HOGENOM" id="CLU_2982279_0_0_1"/>
<protein>
    <submittedName>
        <fullName evidence="1">Uncharacterized protein</fullName>
    </submittedName>
</protein>
<evidence type="ECO:0000313" key="1">
    <source>
        <dbReference type="EnsemblPlants" id="OB06G27860.1"/>
    </source>
</evidence>
<proteinExistence type="predicted"/>
<dbReference type="AlphaFoldDB" id="J3MFJ2"/>
<dbReference type="Proteomes" id="UP000006038">
    <property type="component" value="Chromosome 6"/>
</dbReference>
<reference evidence="1" key="1">
    <citation type="journal article" date="2013" name="Nat. Commun.">
        <title>Whole-genome sequencing of Oryza brachyantha reveals mechanisms underlying Oryza genome evolution.</title>
        <authorList>
            <person name="Chen J."/>
            <person name="Huang Q."/>
            <person name="Gao D."/>
            <person name="Wang J."/>
            <person name="Lang Y."/>
            <person name="Liu T."/>
            <person name="Li B."/>
            <person name="Bai Z."/>
            <person name="Luis Goicoechea J."/>
            <person name="Liang C."/>
            <person name="Chen C."/>
            <person name="Zhang W."/>
            <person name="Sun S."/>
            <person name="Liao Y."/>
            <person name="Zhang X."/>
            <person name="Yang L."/>
            <person name="Song C."/>
            <person name="Wang M."/>
            <person name="Shi J."/>
            <person name="Liu G."/>
            <person name="Liu J."/>
            <person name="Zhou H."/>
            <person name="Zhou W."/>
            <person name="Yu Q."/>
            <person name="An N."/>
            <person name="Chen Y."/>
            <person name="Cai Q."/>
            <person name="Wang B."/>
            <person name="Liu B."/>
            <person name="Min J."/>
            <person name="Huang Y."/>
            <person name="Wu H."/>
            <person name="Li Z."/>
            <person name="Zhang Y."/>
            <person name="Yin Y."/>
            <person name="Song W."/>
            <person name="Jiang J."/>
            <person name="Jackson S.A."/>
            <person name="Wing R.A."/>
            <person name="Wang J."/>
            <person name="Chen M."/>
        </authorList>
    </citation>
    <scope>NUCLEOTIDE SEQUENCE [LARGE SCALE GENOMIC DNA]</scope>
    <source>
        <strain evidence="1">cv. IRGC 101232</strain>
    </source>
</reference>
<reference evidence="1" key="2">
    <citation type="submission" date="2013-04" db="UniProtKB">
        <authorList>
            <consortium name="EnsemblPlants"/>
        </authorList>
    </citation>
    <scope>IDENTIFICATION</scope>
</reference>
<accession>J3MFJ2</accession>
<sequence length="58" mass="6711">MRKTCGACVIGIIRGILGCRVRHEDRDEEKYLSKQMLRIYIYILDIYATAKVHLSPLS</sequence>
<dbReference type="EnsemblPlants" id="OB06G27860.1">
    <property type="protein sequence ID" value="OB06G27860.1"/>
    <property type="gene ID" value="OB06G27860"/>
</dbReference>
<keyword evidence="2" id="KW-1185">Reference proteome</keyword>
<dbReference type="Gramene" id="OB06G27860.1">
    <property type="protein sequence ID" value="OB06G27860.1"/>
    <property type="gene ID" value="OB06G27860"/>
</dbReference>